<proteinExistence type="predicted"/>
<keyword evidence="3" id="KW-1185">Reference proteome</keyword>
<feature type="chain" id="PRO_5002756380" description="DUF676 domain-containing protein" evidence="1">
    <location>
        <begin position="20"/>
        <end position="531"/>
    </location>
</feature>
<dbReference type="eggNOG" id="COG1075">
    <property type="taxonomic scope" value="Bacteria"/>
</dbReference>
<dbReference type="AlphaFoldDB" id="B0TK62"/>
<dbReference type="Gene3D" id="3.40.50.1820">
    <property type="entry name" value="alpha/beta hydrolase"/>
    <property type="match status" value="1"/>
</dbReference>
<organism evidence="2 3">
    <name type="scientific">Shewanella halifaxensis (strain HAW-EB4)</name>
    <dbReference type="NCBI Taxonomy" id="458817"/>
    <lineage>
        <taxon>Bacteria</taxon>
        <taxon>Pseudomonadati</taxon>
        <taxon>Pseudomonadota</taxon>
        <taxon>Gammaproteobacteria</taxon>
        <taxon>Alteromonadales</taxon>
        <taxon>Shewanellaceae</taxon>
        <taxon>Shewanella</taxon>
    </lineage>
</organism>
<accession>B0TK62</accession>
<dbReference type="Proteomes" id="UP000001317">
    <property type="component" value="Chromosome"/>
</dbReference>
<dbReference type="STRING" id="458817.Shal_2524"/>
<dbReference type="SUPFAM" id="SSF53474">
    <property type="entry name" value="alpha/beta-Hydrolases"/>
    <property type="match status" value="1"/>
</dbReference>
<keyword evidence="1" id="KW-0732">Signal</keyword>
<evidence type="ECO:0000313" key="3">
    <source>
        <dbReference type="Proteomes" id="UP000001317"/>
    </source>
</evidence>
<feature type="signal peptide" evidence="1">
    <location>
        <begin position="1"/>
        <end position="19"/>
    </location>
</feature>
<dbReference type="OrthoDB" id="869379at2"/>
<dbReference type="InterPro" id="IPR029058">
    <property type="entry name" value="AB_hydrolase_fold"/>
</dbReference>
<protein>
    <recommendedName>
        <fullName evidence="4">DUF676 domain-containing protein</fullName>
    </recommendedName>
</protein>
<sequence>MLKVTALLTAIFLPVYVYATADFPSHFGNSPYSFDKTNTPSSTFIVSDQGQDNDVYLKRDDTKTFDYQFSLKIDRYVGDVARLKSNKLISEKFTISMPVFDVDNESAFEDCDYDGEPEHLTHEIDEVYFNGEKIGILSGANELWAKNSFELDISKLNLPTYPGEVAENLIQIRIDAGNEFVELSSGTIGCKKWAVEIDYVTLEYEVVDPVLLIVGLGGSPDVMTSDQSNYIGLMDKLGIPYQIVSHDFSAEIDSCISGETPSFIEHGRNVRSVAVEFADTLKTNKFNLIAHSKGGLDSRWFIKNINAEPLSVSVGLMDNSVVKNVLAVNSLVTHSTPHYGTVVADAIDYNDIFHEFITIPVKAILTDICDLKTDIATEFTRRHDIPKEIKFLAIGANIDADKDGKVDNVENLHNQLPSRILATKTFLKIRDVKEYVVEEKYAALYWPQQSPPLTIPVFTPVANDEPQLNDSLVSLKSAMTGDATKTVATIGNHNTVLRANPNGDIWTGAQEIVREEALTGMLKWSVGNENN</sequence>
<dbReference type="HOGENOM" id="CLU_535159_0_0_6"/>
<dbReference type="RefSeq" id="WP_012277609.1">
    <property type="nucleotide sequence ID" value="NC_010334.1"/>
</dbReference>
<reference evidence="2" key="1">
    <citation type="submission" date="2008-01" db="EMBL/GenBank/DDBJ databases">
        <title>Complete sequence of Shewanella halifaxensis HAW-EB4.</title>
        <authorList>
            <consortium name="US DOE Joint Genome Institute"/>
            <person name="Copeland A."/>
            <person name="Lucas S."/>
            <person name="Lapidus A."/>
            <person name="Glavina del Rio T."/>
            <person name="Dalin E."/>
            <person name="Tice H."/>
            <person name="Bruce D."/>
            <person name="Goodwin L."/>
            <person name="Pitluck S."/>
            <person name="Sims D."/>
            <person name="Brettin T."/>
            <person name="Detter J.C."/>
            <person name="Han C."/>
            <person name="Kuske C.R."/>
            <person name="Schmutz J."/>
            <person name="Larimer F."/>
            <person name="Land M."/>
            <person name="Hauser L."/>
            <person name="Kyrpides N."/>
            <person name="Kim E."/>
            <person name="Zhao J.-S."/>
            <person name="Richardson P."/>
        </authorList>
    </citation>
    <scope>NUCLEOTIDE SEQUENCE [LARGE SCALE GENOMIC DNA]</scope>
    <source>
        <strain evidence="2">HAW-EB4</strain>
    </source>
</reference>
<dbReference type="KEGG" id="shl:Shal_2524"/>
<dbReference type="EMBL" id="CP000931">
    <property type="protein sequence ID" value="ABZ77081.1"/>
    <property type="molecule type" value="Genomic_DNA"/>
</dbReference>
<gene>
    <name evidence="2" type="ordered locus">Shal_2524</name>
</gene>
<name>B0TK62_SHEHH</name>
<evidence type="ECO:0000256" key="1">
    <source>
        <dbReference type="SAM" id="SignalP"/>
    </source>
</evidence>
<evidence type="ECO:0000313" key="2">
    <source>
        <dbReference type="EMBL" id="ABZ77081.1"/>
    </source>
</evidence>
<evidence type="ECO:0008006" key="4">
    <source>
        <dbReference type="Google" id="ProtNLM"/>
    </source>
</evidence>